<dbReference type="EMBL" id="CP000504">
    <property type="protein sequence ID" value="ABL88762.1"/>
    <property type="molecule type" value="Genomic_DNA"/>
</dbReference>
<dbReference type="PANTHER" id="PTHR46233:SF3">
    <property type="entry name" value="HYDROXYACYLGLUTATHIONE HYDROLASE GLOC"/>
    <property type="match status" value="1"/>
</dbReference>
<dbReference type="InterPro" id="IPR001279">
    <property type="entry name" value="Metallo-B-lactamas"/>
</dbReference>
<dbReference type="AlphaFoldDB" id="A1RUY0"/>
<dbReference type="GO" id="GO:0046872">
    <property type="term" value="F:metal ion binding"/>
    <property type="evidence" value="ECO:0007669"/>
    <property type="project" value="UniProtKB-KW"/>
</dbReference>
<dbReference type="Pfam" id="PF00753">
    <property type="entry name" value="Lactamase_B"/>
    <property type="match status" value="1"/>
</dbReference>
<name>A1RUY0_PYRIL</name>
<evidence type="ECO:0000259" key="5">
    <source>
        <dbReference type="SMART" id="SM00849"/>
    </source>
</evidence>
<sequence>MIVEKIVTGPLATNSYLACKDDVCIVIDPADAEPIIQALRRRGIVAVVATHLHFDHAAGVRRVVELFNAPFYAHPADWAVYREINEVALEWGFEIPDIPEPKPIPDRLWIFEVWHTPGHTPGSITLVADGVVFTGDTLFKSSVGRTDLPLGDWDALVQSICRLYTLPNYYVVYPGHGPKTDIGSEASKNPFINISICKSGVPRNPY</sequence>
<dbReference type="STRING" id="384616.Pisl_1608"/>
<dbReference type="HOGENOM" id="CLU_030571_5_4_2"/>
<proteinExistence type="predicted"/>
<keyword evidence="4" id="KW-0862">Zinc</keyword>
<dbReference type="SUPFAM" id="SSF56281">
    <property type="entry name" value="Metallo-hydrolase/oxidoreductase"/>
    <property type="match status" value="1"/>
</dbReference>
<keyword evidence="3" id="KW-0378">Hydrolase</keyword>
<dbReference type="InterPro" id="IPR051453">
    <property type="entry name" value="MBL_Glyoxalase_II"/>
</dbReference>
<evidence type="ECO:0000313" key="7">
    <source>
        <dbReference type="Proteomes" id="UP000002595"/>
    </source>
</evidence>
<organism evidence="6 7">
    <name type="scientific">Pyrobaculum islandicum (strain DSM 4184 / JCM 9189 / GEO3)</name>
    <dbReference type="NCBI Taxonomy" id="384616"/>
    <lineage>
        <taxon>Archaea</taxon>
        <taxon>Thermoproteota</taxon>
        <taxon>Thermoprotei</taxon>
        <taxon>Thermoproteales</taxon>
        <taxon>Thermoproteaceae</taxon>
        <taxon>Pyrobaculum</taxon>
    </lineage>
</organism>
<dbReference type="OrthoDB" id="197151at2157"/>
<evidence type="ECO:0000256" key="1">
    <source>
        <dbReference type="ARBA" id="ARBA00001947"/>
    </source>
</evidence>
<keyword evidence="2" id="KW-0479">Metal-binding</keyword>
<dbReference type="Gene3D" id="3.60.15.10">
    <property type="entry name" value="Ribonuclease Z/Hydroxyacylglutathione hydrolase-like"/>
    <property type="match status" value="1"/>
</dbReference>
<evidence type="ECO:0000256" key="3">
    <source>
        <dbReference type="ARBA" id="ARBA00022801"/>
    </source>
</evidence>
<gene>
    <name evidence="6" type="ordered locus">Pisl_1608</name>
</gene>
<comment type="cofactor">
    <cofactor evidence="1">
        <name>Zn(2+)</name>
        <dbReference type="ChEBI" id="CHEBI:29105"/>
    </cofactor>
</comment>
<evidence type="ECO:0000256" key="2">
    <source>
        <dbReference type="ARBA" id="ARBA00022723"/>
    </source>
</evidence>
<protein>
    <submittedName>
        <fullName evidence="6">Beta-lactamase domain protein</fullName>
    </submittedName>
</protein>
<dbReference type="InterPro" id="IPR036866">
    <property type="entry name" value="RibonucZ/Hydroxyglut_hydro"/>
</dbReference>
<evidence type="ECO:0000256" key="4">
    <source>
        <dbReference type="ARBA" id="ARBA00022833"/>
    </source>
</evidence>
<dbReference type="GO" id="GO:0016787">
    <property type="term" value="F:hydrolase activity"/>
    <property type="evidence" value="ECO:0007669"/>
    <property type="project" value="UniProtKB-KW"/>
</dbReference>
<reference evidence="6" key="1">
    <citation type="submission" date="2006-12" db="EMBL/GenBank/DDBJ databases">
        <title>Complete sequence of Pyrobaculum islandicum DSM 4184.</title>
        <authorList>
            <person name="Copeland A."/>
            <person name="Lucas S."/>
            <person name="Lapidus A."/>
            <person name="Barry K."/>
            <person name="Detter J.C."/>
            <person name="Glavina del Rio T."/>
            <person name="Dalin E."/>
            <person name="Tice H."/>
            <person name="Pitluck S."/>
            <person name="Meincke L."/>
            <person name="Brettin T."/>
            <person name="Bruce D."/>
            <person name="Han C."/>
            <person name="Tapia R."/>
            <person name="Gilna P."/>
            <person name="Schmutz J."/>
            <person name="Larimer F."/>
            <person name="Land M."/>
            <person name="Hauser L."/>
            <person name="Kyrpides N."/>
            <person name="Mikhailova N."/>
            <person name="Cozen A.E."/>
            <person name="Fitz-Gibbon S.T."/>
            <person name="House C.H."/>
            <person name="Saltikov C."/>
            <person name="Lowe T."/>
            <person name="Richardson P."/>
        </authorList>
    </citation>
    <scope>NUCLEOTIDE SEQUENCE [LARGE SCALE GENOMIC DNA]</scope>
    <source>
        <strain evidence="6">DSM 4184</strain>
    </source>
</reference>
<dbReference type="RefSeq" id="WP_011763337.1">
    <property type="nucleotide sequence ID" value="NC_008701.1"/>
</dbReference>
<dbReference type="eggNOG" id="arCOG00504">
    <property type="taxonomic scope" value="Archaea"/>
</dbReference>
<dbReference type="SMART" id="SM00849">
    <property type="entry name" value="Lactamase_B"/>
    <property type="match status" value="1"/>
</dbReference>
<dbReference type="Proteomes" id="UP000002595">
    <property type="component" value="Chromosome"/>
</dbReference>
<accession>A1RUY0</accession>
<feature type="domain" description="Metallo-beta-lactamase" evidence="5">
    <location>
        <begin position="12"/>
        <end position="176"/>
    </location>
</feature>
<dbReference type="KEGG" id="pis:Pisl_1608"/>
<evidence type="ECO:0000313" key="6">
    <source>
        <dbReference type="EMBL" id="ABL88762.1"/>
    </source>
</evidence>
<dbReference type="CDD" id="cd06262">
    <property type="entry name" value="metallo-hydrolase-like_MBL-fold"/>
    <property type="match status" value="1"/>
</dbReference>
<dbReference type="GeneID" id="4618254"/>
<keyword evidence="7" id="KW-1185">Reference proteome</keyword>
<dbReference type="PANTHER" id="PTHR46233">
    <property type="entry name" value="HYDROXYACYLGLUTATHIONE HYDROLASE GLOC"/>
    <property type="match status" value="1"/>
</dbReference>